<feature type="non-terminal residue" evidence="2">
    <location>
        <position position="225"/>
    </location>
</feature>
<gene>
    <name evidence="2" type="ORF">SAMN04487971_1211</name>
</gene>
<evidence type="ECO:0000313" key="3">
    <source>
        <dbReference type="Proteomes" id="UP000199555"/>
    </source>
</evidence>
<dbReference type="Pfam" id="PF13439">
    <property type="entry name" value="Glyco_transf_4"/>
    <property type="match status" value="1"/>
</dbReference>
<dbReference type="InterPro" id="IPR028098">
    <property type="entry name" value="Glyco_trans_4-like_N"/>
</dbReference>
<evidence type="ECO:0000259" key="1">
    <source>
        <dbReference type="Pfam" id="PF13439"/>
    </source>
</evidence>
<dbReference type="Proteomes" id="UP000199555">
    <property type="component" value="Unassembled WGS sequence"/>
</dbReference>
<dbReference type="AlphaFoldDB" id="A0A1G9MGX9"/>
<feature type="domain" description="Glycosyltransferase subfamily 4-like N-terminal" evidence="1">
    <location>
        <begin position="49"/>
        <end position="201"/>
    </location>
</feature>
<evidence type="ECO:0000313" key="2">
    <source>
        <dbReference type="EMBL" id="SDL73479.1"/>
    </source>
</evidence>
<name>A0A1G9MGX9_9RHOB</name>
<reference evidence="3" key="1">
    <citation type="submission" date="2016-10" db="EMBL/GenBank/DDBJ databases">
        <authorList>
            <person name="Varghese N."/>
            <person name="Submissions S."/>
        </authorList>
    </citation>
    <scope>NUCLEOTIDE SEQUENCE [LARGE SCALE GENOMIC DNA]</scope>
    <source>
        <strain evidence="3">CGMCC 1.7655</strain>
    </source>
</reference>
<organism evidence="2 3">
    <name type="scientific">Paracoccus chinensis</name>
    <dbReference type="NCBI Taxonomy" id="525640"/>
    <lineage>
        <taxon>Bacteria</taxon>
        <taxon>Pseudomonadati</taxon>
        <taxon>Pseudomonadota</taxon>
        <taxon>Alphaproteobacteria</taxon>
        <taxon>Rhodobacterales</taxon>
        <taxon>Paracoccaceae</taxon>
        <taxon>Paracoccus</taxon>
    </lineage>
</organism>
<protein>
    <recommendedName>
        <fullName evidence="1">Glycosyltransferase subfamily 4-like N-terminal domain-containing protein</fullName>
    </recommendedName>
</protein>
<keyword evidence="3" id="KW-1185">Reference proteome</keyword>
<accession>A0A1G9MGX9</accession>
<proteinExistence type="predicted"/>
<dbReference type="STRING" id="525640.SAMN04487971_1211"/>
<dbReference type="EMBL" id="FNGE01000021">
    <property type="protein sequence ID" value="SDL73479.1"/>
    <property type="molecule type" value="Genomic_DNA"/>
</dbReference>
<dbReference type="Gene3D" id="3.40.50.2000">
    <property type="entry name" value="Glycogen Phosphorylase B"/>
    <property type="match status" value="1"/>
</dbReference>
<sequence>MSFTSRLRRTRRMRAAVPALRVIDRLRSPEARMKILLATAHPYIPQIAGGAQSSMHDMAIELAKREHEVSVLSGLTGKGWLGLKSRIALKLQGQTHVTDHGLGYPVHRAWFAWEAVGDLVRRTHPDVVMLQSGFPVRIAKSLASSGSSARVGIYLHNVEAEDLGGDLRDLQDVFYVANSRFTANHFHDRSNVRAEVVYPLVRRENYETSTTRENVTFINPHPLKG</sequence>
<dbReference type="GO" id="GO:0016757">
    <property type="term" value="F:glycosyltransferase activity"/>
    <property type="evidence" value="ECO:0007669"/>
    <property type="project" value="UniProtKB-ARBA"/>
</dbReference>
<dbReference type="SUPFAM" id="SSF53756">
    <property type="entry name" value="UDP-Glycosyltransferase/glycogen phosphorylase"/>
    <property type="match status" value="1"/>
</dbReference>